<dbReference type="SUPFAM" id="SSF141523">
    <property type="entry name" value="L,D-transpeptidase catalytic domain-like"/>
    <property type="match status" value="1"/>
</dbReference>
<dbReference type="GO" id="GO:0016740">
    <property type="term" value="F:transferase activity"/>
    <property type="evidence" value="ECO:0007669"/>
    <property type="project" value="UniProtKB-KW"/>
</dbReference>
<feature type="active site" description="Nucleophile" evidence="7">
    <location>
        <position position="160"/>
    </location>
</feature>
<sequence>MVFCLSALILLLFACQKNKVDLPSIIEHKTVIQPIDWSNIAVDKVIVYKAKRELQLLQHGQVIKSYKMRLGFNPVGHKLMEGDGKTPEGIYTLDWRNPESKFYKSLHISYPNAQDQAQAKSRNVSAGGDIMIHGSANYLGAEKGSLFYAYLPQGDWTQGCIAVSNQDMDELWHQIKDHTVIEILP</sequence>
<evidence type="ECO:0000313" key="9">
    <source>
        <dbReference type="EMBL" id="OEY93745.1"/>
    </source>
</evidence>
<dbReference type="STRING" id="1262585.BJI46_04010"/>
<feature type="active site" description="Proton donor/acceptor" evidence="7">
    <location>
        <position position="133"/>
    </location>
</feature>
<organism evidence="9 10">
    <name type="scientific">Acinetobacter qingfengensis</name>
    <dbReference type="NCBI Taxonomy" id="1262585"/>
    <lineage>
        <taxon>Bacteria</taxon>
        <taxon>Pseudomonadati</taxon>
        <taxon>Pseudomonadota</taxon>
        <taxon>Gammaproteobacteria</taxon>
        <taxon>Moraxellales</taxon>
        <taxon>Moraxellaceae</taxon>
        <taxon>Acinetobacter</taxon>
    </lineage>
</organism>
<dbReference type="GO" id="GO:0004180">
    <property type="term" value="F:carboxypeptidase activity"/>
    <property type="evidence" value="ECO:0007669"/>
    <property type="project" value="UniProtKB-ARBA"/>
</dbReference>
<feature type="domain" description="L,D-TPase catalytic" evidence="8">
    <location>
        <begin position="43"/>
        <end position="184"/>
    </location>
</feature>
<comment type="pathway">
    <text evidence="1 7">Cell wall biogenesis; peptidoglycan biosynthesis.</text>
</comment>
<dbReference type="GO" id="GO:0009252">
    <property type="term" value="P:peptidoglycan biosynthetic process"/>
    <property type="evidence" value="ECO:0007669"/>
    <property type="project" value="UniProtKB-UniPathway"/>
</dbReference>
<dbReference type="CDD" id="cd16913">
    <property type="entry name" value="YkuD_like"/>
    <property type="match status" value="1"/>
</dbReference>
<evidence type="ECO:0000313" key="10">
    <source>
        <dbReference type="Proteomes" id="UP000185895"/>
    </source>
</evidence>
<evidence type="ECO:0000256" key="6">
    <source>
        <dbReference type="ARBA" id="ARBA00023316"/>
    </source>
</evidence>
<keyword evidence="3" id="KW-0808">Transferase</keyword>
<dbReference type="Gene3D" id="2.40.440.10">
    <property type="entry name" value="L,D-transpeptidase catalytic domain-like"/>
    <property type="match status" value="1"/>
</dbReference>
<dbReference type="EMBL" id="MKKK01000045">
    <property type="protein sequence ID" value="OEY93745.1"/>
    <property type="molecule type" value="Genomic_DNA"/>
</dbReference>
<keyword evidence="10" id="KW-1185">Reference proteome</keyword>
<dbReference type="PANTHER" id="PTHR36699:SF1">
    <property type="entry name" value="L,D-TRANSPEPTIDASE YAFK-RELATED"/>
    <property type="match status" value="1"/>
</dbReference>
<evidence type="ECO:0000256" key="3">
    <source>
        <dbReference type="ARBA" id="ARBA00022679"/>
    </source>
</evidence>
<comment type="caution">
    <text evidence="9">The sequence shown here is derived from an EMBL/GenBank/DDBJ whole genome shotgun (WGS) entry which is preliminary data.</text>
</comment>
<name>A0A1E7R344_9GAMM</name>
<dbReference type="AlphaFoldDB" id="A0A1E7R344"/>
<evidence type="ECO:0000256" key="4">
    <source>
        <dbReference type="ARBA" id="ARBA00022960"/>
    </source>
</evidence>
<dbReference type="InterPro" id="IPR038063">
    <property type="entry name" value="Transpep_catalytic_dom"/>
</dbReference>
<accession>A0A1E7R344</accession>
<keyword evidence="4 7" id="KW-0133">Cell shape</keyword>
<dbReference type="InterPro" id="IPR005490">
    <property type="entry name" value="LD_TPept_cat_dom"/>
</dbReference>
<comment type="similarity">
    <text evidence="2">Belongs to the YkuD family.</text>
</comment>
<keyword evidence="5 7" id="KW-0573">Peptidoglycan synthesis</keyword>
<dbReference type="PROSITE" id="PS52029">
    <property type="entry name" value="LD_TPASE"/>
    <property type="match status" value="1"/>
</dbReference>
<evidence type="ECO:0000256" key="1">
    <source>
        <dbReference type="ARBA" id="ARBA00004752"/>
    </source>
</evidence>
<evidence type="ECO:0000259" key="8">
    <source>
        <dbReference type="PROSITE" id="PS52029"/>
    </source>
</evidence>
<dbReference type="Proteomes" id="UP000185895">
    <property type="component" value="Unassembled WGS sequence"/>
</dbReference>
<evidence type="ECO:0000256" key="5">
    <source>
        <dbReference type="ARBA" id="ARBA00022984"/>
    </source>
</evidence>
<reference evidence="9 10" key="1">
    <citation type="submission" date="2016-09" db="EMBL/GenBank/DDBJ databases">
        <authorList>
            <person name="Capua I."/>
            <person name="De Benedictis P."/>
            <person name="Joannis T."/>
            <person name="Lombin L.H."/>
            <person name="Cattoli G."/>
        </authorList>
    </citation>
    <scope>NUCLEOTIDE SEQUENCE [LARGE SCALE GENOMIC DNA]</scope>
    <source>
        <strain evidence="9 10">ANC 4671</strain>
    </source>
</reference>
<keyword evidence="6 7" id="KW-0961">Cell wall biogenesis/degradation</keyword>
<protein>
    <recommendedName>
        <fullName evidence="8">L,D-TPase catalytic domain-containing protein</fullName>
    </recommendedName>
</protein>
<dbReference type="GO" id="GO:0008360">
    <property type="term" value="P:regulation of cell shape"/>
    <property type="evidence" value="ECO:0007669"/>
    <property type="project" value="UniProtKB-UniRule"/>
</dbReference>
<dbReference type="GO" id="GO:0071555">
    <property type="term" value="P:cell wall organization"/>
    <property type="evidence" value="ECO:0007669"/>
    <property type="project" value="UniProtKB-UniRule"/>
</dbReference>
<gene>
    <name evidence="9" type="ORF">BJI46_04010</name>
</gene>
<proteinExistence type="inferred from homology"/>
<dbReference type="PANTHER" id="PTHR36699">
    <property type="entry name" value="LD-TRANSPEPTIDASE"/>
    <property type="match status" value="1"/>
</dbReference>
<dbReference type="UniPathway" id="UPA00219"/>
<evidence type="ECO:0000256" key="7">
    <source>
        <dbReference type="PROSITE-ProRule" id="PRU01373"/>
    </source>
</evidence>
<evidence type="ECO:0000256" key="2">
    <source>
        <dbReference type="ARBA" id="ARBA00005992"/>
    </source>
</evidence>
<dbReference type="Pfam" id="PF03734">
    <property type="entry name" value="YkuD"/>
    <property type="match status" value="1"/>
</dbReference>